<comment type="function">
    <text evidence="7 9">Excises uracil residues from the DNA which can arise as a result of misincorporation of dUMP residues by DNA polymerase or due to deamination of cytosine.</text>
</comment>
<evidence type="ECO:0000256" key="3">
    <source>
        <dbReference type="ARBA" id="ARBA00012030"/>
    </source>
</evidence>
<accession>K8FHL1</accession>
<dbReference type="CDD" id="cd10027">
    <property type="entry name" value="UDG-F1-like"/>
    <property type="match status" value="1"/>
</dbReference>
<dbReference type="KEGG" id="bpg:Bathy07g03160"/>
<evidence type="ECO:0000256" key="8">
    <source>
        <dbReference type="PROSITE-ProRule" id="PRU10072"/>
    </source>
</evidence>
<dbReference type="AlphaFoldDB" id="K8FHL1"/>
<keyword evidence="5 7" id="KW-0378">Hydrolase</keyword>
<keyword evidence="12" id="KW-1185">Reference proteome</keyword>
<dbReference type="EMBL" id="FO082272">
    <property type="protein sequence ID" value="CCO65944.1"/>
    <property type="molecule type" value="Genomic_DNA"/>
</dbReference>
<dbReference type="FunFam" id="3.40.470.10:FF:000001">
    <property type="entry name" value="Uracil-DNA glycosylase"/>
    <property type="match status" value="1"/>
</dbReference>
<dbReference type="OrthoDB" id="10031947at2759"/>
<evidence type="ECO:0000259" key="10">
    <source>
        <dbReference type="SMART" id="SM00986"/>
    </source>
</evidence>
<dbReference type="RefSeq" id="XP_007511856.1">
    <property type="nucleotide sequence ID" value="XM_007511794.1"/>
</dbReference>
<dbReference type="GO" id="GO:0005634">
    <property type="term" value="C:nucleus"/>
    <property type="evidence" value="ECO:0007669"/>
    <property type="project" value="UniProtKB-SubCell"/>
</dbReference>
<dbReference type="InterPro" id="IPR005122">
    <property type="entry name" value="Uracil-DNA_glycosylase-like"/>
</dbReference>
<dbReference type="PANTHER" id="PTHR11264:SF0">
    <property type="entry name" value="URACIL-DNA GLYCOSYLASE"/>
    <property type="match status" value="1"/>
</dbReference>
<keyword evidence="7" id="KW-0539">Nucleus</keyword>
<feature type="active site" description="Proton acceptor" evidence="7 8">
    <location>
        <position position="88"/>
    </location>
</feature>
<dbReference type="HAMAP" id="MF_00148">
    <property type="entry name" value="UDG"/>
    <property type="match status" value="1"/>
</dbReference>
<dbReference type="STRING" id="41875.K8FHL1"/>
<keyword evidence="7" id="KW-0496">Mitochondrion</keyword>
<dbReference type="GO" id="GO:0097510">
    <property type="term" value="P:base-excision repair, AP site formation via deaminated base removal"/>
    <property type="evidence" value="ECO:0007669"/>
    <property type="project" value="TreeGrafter"/>
</dbReference>
<dbReference type="GeneID" id="19014805"/>
<dbReference type="NCBIfam" id="NF003591">
    <property type="entry name" value="PRK05254.1-4"/>
    <property type="match status" value="1"/>
</dbReference>
<dbReference type="GO" id="GO:0004844">
    <property type="term" value="F:uracil DNA N-glycosylase activity"/>
    <property type="evidence" value="ECO:0007669"/>
    <property type="project" value="UniProtKB-UniRule"/>
</dbReference>
<gene>
    <name evidence="11" type="ORF">Bathy07g03160</name>
</gene>
<dbReference type="Gene3D" id="3.40.470.10">
    <property type="entry name" value="Uracil-DNA glycosylase-like domain"/>
    <property type="match status" value="1"/>
</dbReference>
<dbReference type="NCBIfam" id="NF003592">
    <property type="entry name" value="PRK05254.1-5"/>
    <property type="match status" value="1"/>
</dbReference>
<dbReference type="eggNOG" id="KOG2994">
    <property type="taxonomic scope" value="Eukaryota"/>
</dbReference>
<dbReference type="InterPro" id="IPR002043">
    <property type="entry name" value="UDG_fam1"/>
</dbReference>
<evidence type="ECO:0000256" key="6">
    <source>
        <dbReference type="ARBA" id="ARBA00023204"/>
    </source>
</evidence>
<evidence type="ECO:0000256" key="7">
    <source>
        <dbReference type="HAMAP-Rule" id="MF_03166"/>
    </source>
</evidence>
<dbReference type="PROSITE" id="PS00130">
    <property type="entry name" value="U_DNA_GLYCOSYLASE"/>
    <property type="match status" value="1"/>
</dbReference>
<evidence type="ECO:0000313" key="11">
    <source>
        <dbReference type="EMBL" id="CCO65944.1"/>
    </source>
</evidence>
<keyword evidence="6 7" id="KW-0234">DNA repair</keyword>
<dbReference type="SMART" id="SM00986">
    <property type="entry name" value="UDG"/>
    <property type="match status" value="1"/>
</dbReference>
<feature type="domain" description="Uracil-DNA glycosylase-like" evidence="10">
    <location>
        <begin position="73"/>
        <end position="235"/>
    </location>
</feature>
<dbReference type="EC" id="3.2.2.27" evidence="3 7"/>
<comment type="similarity">
    <text evidence="2 7 9">Belongs to the uracil-DNA glycosylase (UDG) superfamily. UNG family.</text>
</comment>
<evidence type="ECO:0000313" key="12">
    <source>
        <dbReference type="Proteomes" id="UP000198341"/>
    </source>
</evidence>
<evidence type="ECO:0000256" key="9">
    <source>
        <dbReference type="RuleBase" id="RU003780"/>
    </source>
</evidence>
<sequence length="253" mass="28839">MEGESTVKENAAAAVVVQGGELESLFTEKTWLDVFAENEFQKSYFKQLSAFLSNEFKTQKVFPPKEHIFRCFNTLPIDKVKVVIIGQDPYHNYNQAMGLCFSVNKGIQTPGSLLNMYKELKSDLNCRIPTHGDLSKWQSQGILMLNTSLTVRAHNANSHSKKGWEQFTDKAIEELAKARKNIVFLLWGKNAQDKEKLIKRSGREHLVLKSAHPSGLSAHRGFFGNKHFSQTNAYLKKNMIEPIDWQIESATYR</sequence>
<dbReference type="NCBIfam" id="TIGR00628">
    <property type="entry name" value="ung"/>
    <property type="match status" value="1"/>
</dbReference>
<dbReference type="GO" id="GO:0005739">
    <property type="term" value="C:mitochondrion"/>
    <property type="evidence" value="ECO:0007669"/>
    <property type="project" value="UniProtKB-SubCell"/>
</dbReference>
<reference evidence="11 12" key="1">
    <citation type="submission" date="2011-10" db="EMBL/GenBank/DDBJ databases">
        <authorList>
            <person name="Genoscope - CEA"/>
        </authorList>
    </citation>
    <scope>NUCLEOTIDE SEQUENCE [LARGE SCALE GENOMIC DNA]</scope>
    <source>
        <strain evidence="11 12">RCC 1105</strain>
    </source>
</reference>
<evidence type="ECO:0000256" key="1">
    <source>
        <dbReference type="ARBA" id="ARBA00001400"/>
    </source>
</evidence>
<evidence type="ECO:0000256" key="5">
    <source>
        <dbReference type="ARBA" id="ARBA00022801"/>
    </source>
</evidence>
<dbReference type="Proteomes" id="UP000198341">
    <property type="component" value="Chromosome 7"/>
</dbReference>
<dbReference type="NCBIfam" id="NF003589">
    <property type="entry name" value="PRK05254.1-2"/>
    <property type="match status" value="1"/>
</dbReference>
<dbReference type="InterPro" id="IPR018085">
    <property type="entry name" value="Ura-DNA_Glyclase_AS"/>
</dbReference>
<proteinExistence type="inferred from homology"/>
<keyword evidence="4 7" id="KW-0227">DNA damage</keyword>
<dbReference type="NCBIfam" id="NF003588">
    <property type="entry name" value="PRK05254.1-1"/>
    <property type="match status" value="1"/>
</dbReference>
<dbReference type="PANTHER" id="PTHR11264">
    <property type="entry name" value="URACIL-DNA GLYCOSYLASE"/>
    <property type="match status" value="1"/>
</dbReference>
<protein>
    <recommendedName>
        <fullName evidence="3 7">Uracil-DNA glycosylase</fullName>
        <shortName evidence="7">UDG</shortName>
        <ecNumber evidence="3 7">3.2.2.27</ecNumber>
    </recommendedName>
</protein>
<evidence type="ECO:0000256" key="2">
    <source>
        <dbReference type="ARBA" id="ARBA00008184"/>
    </source>
</evidence>
<dbReference type="SUPFAM" id="SSF52141">
    <property type="entry name" value="Uracil-DNA glycosylase-like"/>
    <property type="match status" value="1"/>
</dbReference>
<dbReference type="InterPro" id="IPR036895">
    <property type="entry name" value="Uracil-DNA_glycosylase-like_sf"/>
</dbReference>
<name>K8FHL1_9CHLO</name>
<dbReference type="SMART" id="SM00987">
    <property type="entry name" value="UreE_C"/>
    <property type="match status" value="1"/>
</dbReference>
<dbReference type="Pfam" id="PF03167">
    <property type="entry name" value="UDG"/>
    <property type="match status" value="1"/>
</dbReference>
<comment type="catalytic activity">
    <reaction evidence="1 7 9">
        <text>Hydrolyzes single-stranded DNA or mismatched double-stranded DNA and polynucleotides, releasing free uracil.</text>
        <dbReference type="EC" id="3.2.2.27"/>
    </reaction>
</comment>
<comment type="subcellular location">
    <subcellularLocation>
        <location evidence="7">Mitochondrion</location>
    </subcellularLocation>
    <subcellularLocation>
        <location evidence="7">Nucleus</location>
    </subcellularLocation>
</comment>
<evidence type="ECO:0000256" key="4">
    <source>
        <dbReference type="ARBA" id="ARBA00022763"/>
    </source>
</evidence>
<organism evidence="11 12">
    <name type="scientific">Bathycoccus prasinos</name>
    <dbReference type="NCBI Taxonomy" id="41875"/>
    <lineage>
        <taxon>Eukaryota</taxon>
        <taxon>Viridiplantae</taxon>
        <taxon>Chlorophyta</taxon>
        <taxon>Mamiellophyceae</taxon>
        <taxon>Mamiellales</taxon>
        <taxon>Bathycoccaceae</taxon>
        <taxon>Bathycoccus</taxon>
    </lineage>
</organism>